<evidence type="ECO:0000313" key="2">
    <source>
        <dbReference type="EMBL" id="KAK3893246.1"/>
    </source>
</evidence>
<gene>
    <name evidence="2" type="ORF">Pcinc_002932</name>
</gene>
<evidence type="ECO:0000256" key="1">
    <source>
        <dbReference type="SAM" id="MobiDB-lite"/>
    </source>
</evidence>
<protein>
    <submittedName>
        <fullName evidence="2">Uncharacterized protein</fullName>
    </submittedName>
</protein>
<dbReference type="AlphaFoldDB" id="A0AAE1GJZ1"/>
<evidence type="ECO:0000313" key="3">
    <source>
        <dbReference type="Proteomes" id="UP001286313"/>
    </source>
</evidence>
<feature type="compositionally biased region" description="Low complexity" evidence="1">
    <location>
        <begin position="66"/>
        <end position="75"/>
    </location>
</feature>
<sequence>MPKKSRRLVGLLEKSRKGVLAIQSKRDGSPPLPKPLPQPPQPQPPQPSSNEESTPEEREGIPPLPTTSSSTVLSQLFTRLRPLDLPGARPEAADSEFLIVRRQELVQLLRQAGAVLSPERPQRRKGSQSEKAAPDTRSTSPDKKSSKTPDRTSPTKTTCPSSPEKSSRRGSVEKLSASMKDHSSPSTEGKQLPPSKGEPMSKVRPE</sequence>
<proteinExistence type="predicted"/>
<keyword evidence="3" id="KW-1185">Reference proteome</keyword>
<feature type="compositionally biased region" description="Pro residues" evidence="1">
    <location>
        <begin position="30"/>
        <end position="47"/>
    </location>
</feature>
<comment type="caution">
    <text evidence="2">The sequence shown here is derived from an EMBL/GenBank/DDBJ whole genome shotgun (WGS) entry which is preliminary data.</text>
</comment>
<reference evidence="2" key="1">
    <citation type="submission" date="2023-10" db="EMBL/GenBank/DDBJ databases">
        <title>Genome assemblies of two species of porcelain crab, Petrolisthes cinctipes and Petrolisthes manimaculis (Anomura: Porcellanidae).</title>
        <authorList>
            <person name="Angst P."/>
        </authorList>
    </citation>
    <scope>NUCLEOTIDE SEQUENCE</scope>
    <source>
        <strain evidence="2">PB745_01</strain>
        <tissue evidence="2">Gill</tissue>
    </source>
</reference>
<organism evidence="2 3">
    <name type="scientific">Petrolisthes cinctipes</name>
    <name type="common">Flat porcelain crab</name>
    <dbReference type="NCBI Taxonomy" id="88211"/>
    <lineage>
        <taxon>Eukaryota</taxon>
        <taxon>Metazoa</taxon>
        <taxon>Ecdysozoa</taxon>
        <taxon>Arthropoda</taxon>
        <taxon>Crustacea</taxon>
        <taxon>Multicrustacea</taxon>
        <taxon>Malacostraca</taxon>
        <taxon>Eumalacostraca</taxon>
        <taxon>Eucarida</taxon>
        <taxon>Decapoda</taxon>
        <taxon>Pleocyemata</taxon>
        <taxon>Anomura</taxon>
        <taxon>Galatheoidea</taxon>
        <taxon>Porcellanidae</taxon>
        <taxon>Petrolisthes</taxon>
    </lineage>
</organism>
<accession>A0AAE1GJZ1</accession>
<dbReference type="EMBL" id="JAWQEG010000218">
    <property type="protein sequence ID" value="KAK3893246.1"/>
    <property type="molecule type" value="Genomic_DNA"/>
</dbReference>
<dbReference type="Proteomes" id="UP001286313">
    <property type="component" value="Unassembled WGS sequence"/>
</dbReference>
<feature type="region of interest" description="Disordered" evidence="1">
    <location>
        <begin position="112"/>
        <end position="206"/>
    </location>
</feature>
<name>A0AAE1GJZ1_PETCI</name>
<feature type="compositionally biased region" description="Low complexity" evidence="1">
    <location>
        <begin position="151"/>
        <end position="164"/>
    </location>
</feature>
<feature type="region of interest" description="Disordered" evidence="1">
    <location>
        <begin position="1"/>
        <end position="75"/>
    </location>
</feature>
<feature type="compositionally biased region" description="Basic and acidic residues" evidence="1">
    <location>
        <begin position="140"/>
        <end position="150"/>
    </location>
</feature>